<evidence type="ECO:0000313" key="2">
    <source>
        <dbReference type="EMBL" id="MBF8178714.1"/>
    </source>
</evidence>
<dbReference type="Proteomes" id="UP000657372">
    <property type="component" value="Unassembled WGS sequence"/>
</dbReference>
<accession>A0ABS0EVH1</accession>
<proteinExistence type="predicted"/>
<dbReference type="Gene3D" id="3.10.450.50">
    <property type="match status" value="1"/>
</dbReference>
<sequence length="147" mass="16547">MSQEINNTAAEAEIRALIDSWIKAASAADVDATMAHYAPDVIAYDAILALQFKGWDVYRKHWQMCMSMCSAMSFKVHDLHIAVDGNVAFSHCLNRCGGIDKDGKEQTSWMRSSTGYRKIDGKWKIVHEHFSAPFDMETSKALFDLQP</sequence>
<reference evidence="2 3" key="1">
    <citation type="submission" date="2020-11" db="EMBL/GenBank/DDBJ databases">
        <title>WGS of Herminiimonas contaminans strain Marseille-Q4544 isolated from planarians Schmidtea mediterranea.</title>
        <authorList>
            <person name="Kangale L."/>
        </authorList>
    </citation>
    <scope>NUCLEOTIDE SEQUENCE [LARGE SCALE GENOMIC DNA]</scope>
    <source>
        <strain evidence="2 3">Marseille-Q4544</strain>
    </source>
</reference>
<organism evidence="2 3">
    <name type="scientific">Herminiimonas contaminans</name>
    <dbReference type="NCBI Taxonomy" id="1111140"/>
    <lineage>
        <taxon>Bacteria</taxon>
        <taxon>Pseudomonadati</taxon>
        <taxon>Pseudomonadota</taxon>
        <taxon>Betaproteobacteria</taxon>
        <taxon>Burkholderiales</taxon>
        <taxon>Oxalobacteraceae</taxon>
        <taxon>Herminiimonas</taxon>
    </lineage>
</organism>
<dbReference type="EMBL" id="JADOEL010000011">
    <property type="protein sequence ID" value="MBF8178714.1"/>
    <property type="molecule type" value="Genomic_DNA"/>
</dbReference>
<feature type="domain" description="SnoaL-like" evidence="1">
    <location>
        <begin position="14"/>
        <end position="134"/>
    </location>
</feature>
<dbReference type="RefSeq" id="WP_195875950.1">
    <property type="nucleotide sequence ID" value="NZ_JADOEL010000011.1"/>
</dbReference>
<gene>
    <name evidence="2" type="ORF">IXC47_13575</name>
</gene>
<keyword evidence="3" id="KW-1185">Reference proteome</keyword>
<dbReference type="InterPro" id="IPR037401">
    <property type="entry name" value="SnoaL-like"/>
</dbReference>
<evidence type="ECO:0000259" key="1">
    <source>
        <dbReference type="Pfam" id="PF13474"/>
    </source>
</evidence>
<name>A0ABS0EVH1_9BURK</name>
<dbReference type="Pfam" id="PF13474">
    <property type="entry name" value="SnoaL_3"/>
    <property type="match status" value="1"/>
</dbReference>
<protein>
    <submittedName>
        <fullName evidence="2">Nuclear transport factor 2 family protein</fullName>
    </submittedName>
</protein>
<dbReference type="InterPro" id="IPR032710">
    <property type="entry name" value="NTF2-like_dom_sf"/>
</dbReference>
<comment type="caution">
    <text evidence="2">The sequence shown here is derived from an EMBL/GenBank/DDBJ whole genome shotgun (WGS) entry which is preliminary data.</text>
</comment>
<dbReference type="SUPFAM" id="SSF54427">
    <property type="entry name" value="NTF2-like"/>
    <property type="match status" value="1"/>
</dbReference>
<evidence type="ECO:0000313" key="3">
    <source>
        <dbReference type="Proteomes" id="UP000657372"/>
    </source>
</evidence>